<keyword evidence="2" id="KW-1185">Reference proteome</keyword>
<dbReference type="AlphaFoldDB" id="A0A8K0S4E4"/>
<gene>
    <name evidence="1" type="ORF">BKA59DRAFT_552345</name>
</gene>
<organism evidence="1 2">
    <name type="scientific">Fusarium tricinctum</name>
    <dbReference type="NCBI Taxonomy" id="61284"/>
    <lineage>
        <taxon>Eukaryota</taxon>
        <taxon>Fungi</taxon>
        <taxon>Dikarya</taxon>
        <taxon>Ascomycota</taxon>
        <taxon>Pezizomycotina</taxon>
        <taxon>Sordariomycetes</taxon>
        <taxon>Hypocreomycetidae</taxon>
        <taxon>Hypocreales</taxon>
        <taxon>Nectriaceae</taxon>
        <taxon>Fusarium</taxon>
        <taxon>Fusarium tricinctum species complex</taxon>
    </lineage>
</organism>
<proteinExistence type="predicted"/>
<accession>A0A8K0S4E4</accession>
<protein>
    <submittedName>
        <fullName evidence="1">Uncharacterized protein</fullName>
    </submittedName>
</protein>
<comment type="caution">
    <text evidence="1">The sequence shown here is derived from an EMBL/GenBank/DDBJ whole genome shotgun (WGS) entry which is preliminary data.</text>
</comment>
<name>A0A8K0S4E4_9HYPO</name>
<reference evidence="1" key="1">
    <citation type="journal article" date="2021" name="Nat. Commun.">
        <title>Genetic determinants of endophytism in the Arabidopsis root mycobiome.</title>
        <authorList>
            <person name="Mesny F."/>
            <person name="Miyauchi S."/>
            <person name="Thiergart T."/>
            <person name="Pickel B."/>
            <person name="Atanasova L."/>
            <person name="Karlsson M."/>
            <person name="Huettel B."/>
            <person name="Barry K.W."/>
            <person name="Haridas S."/>
            <person name="Chen C."/>
            <person name="Bauer D."/>
            <person name="Andreopoulos W."/>
            <person name="Pangilinan J."/>
            <person name="LaButti K."/>
            <person name="Riley R."/>
            <person name="Lipzen A."/>
            <person name="Clum A."/>
            <person name="Drula E."/>
            <person name="Henrissat B."/>
            <person name="Kohler A."/>
            <person name="Grigoriev I.V."/>
            <person name="Martin F.M."/>
            <person name="Hacquard S."/>
        </authorList>
    </citation>
    <scope>NUCLEOTIDE SEQUENCE</scope>
    <source>
        <strain evidence="1">MPI-SDFR-AT-0068</strain>
    </source>
</reference>
<evidence type="ECO:0000313" key="1">
    <source>
        <dbReference type="EMBL" id="KAH7256577.1"/>
    </source>
</evidence>
<evidence type="ECO:0000313" key="2">
    <source>
        <dbReference type="Proteomes" id="UP000813427"/>
    </source>
</evidence>
<dbReference type="EMBL" id="JAGPXF010000002">
    <property type="protein sequence ID" value="KAH7256577.1"/>
    <property type="molecule type" value="Genomic_DNA"/>
</dbReference>
<sequence length="286" mass="32022">MSRLLAMTLSSELTKAFAVPPRFVDDALTPCATCSISIPNSCRSSFNVSQSEPVLIIARRNKGCRETTGQCLKKRHPRMEDCEVLSQASSIFGLREAPSGLDCTMLLPGGGLFNSLEHFRSIFCPVDEFNPQGVWHDLYRRLYRVLIMAHLKNVIDILSIRVVSREVKLTDRINILRIDTLMVKFNSLLNIGHHCKDGSARKNMFIEAMGVLSQEKQLSACPLLLGPMHHGPKKGKIETQQFSASVSQILASWHPEAAIEGMAELEFGSFRQHFLETRRKGIQNGE</sequence>
<dbReference type="Proteomes" id="UP000813427">
    <property type="component" value="Unassembled WGS sequence"/>
</dbReference>